<evidence type="ECO:0000256" key="1">
    <source>
        <dbReference type="ARBA" id="ARBA00007074"/>
    </source>
</evidence>
<dbReference type="InterPro" id="IPR051202">
    <property type="entry name" value="Peptidase_C40"/>
</dbReference>
<evidence type="ECO:0000256" key="3">
    <source>
        <dbReference type="ARBA" id="ARBA00022801"/>
    </source>
</evidence>
<evidence type="ECO:0000313" key="7">
    <source>
        <dbReference type="EMBL" id="MBU6079469.1"/>
    </source>
</evidence>
<dbReference type="RefSeq" id="WP_144158952.1">
    <property type="nucleotide sequence ID" value="NZ_CAUPKR010000001.1"/>
</dbReference>
<feature type="compositionally biased region" description="Polar residues" evidence="5">
    <location>
        <begin position="184"/>
        <end position="209"/>
    </location>
</feature>
<dbReference type="PROSITE" id="PS51935">
    <property type="entry name" value="NLPC_P60"/>
    <property type="match status" value="1"/>
</dbReference>
<evidence type="ECO:0000313" key="8">
    <source>
        <dbReference type="Proteomes" id="UP000812672"/>
    </source>
</evidence>
<keyword evidence="8" id="KW-1185">Reference proteome</keyword>
<evidence type="ECO:0000256" key="2">
    <source>
        <dbReference type="ARBA" id="ARBA00022670"/>
    </source>
</evidence>
<dbReference type="SUPFAM" id="SSF47090">
    <property type="entry name" value="PGBD-like"/>
    <property type="match status" value="2"/>
</dbReference>
<sequence>MLRKKRGRPMLLGTVAGSLAISSPLILHVPVDAQTKEQISELKQLKYGDHEQAVVELQRKLKVLRHYQGEYTPNYNILTEHAVKSFQSEHSLEVSGAVNDETIIALEDEMEQHYHESIRRYAEKLTYGEQSNRVKNVQRALSYFGYYDFAIDGIAGVKTKNALESYGDIEGFDLALDTLKTPEPTVQQVQSSNSPTNRSQVTQSQSASTKPKEQSVTKTKTTSKASHASVMKTAQSHIGTPYVWGGETPTGFDCSGFLQYVYNQHGISLPRTVSSIWNSTKSVDQPSIGDLVFFETYRSGPSHAGIYLGNGKFIHAGASTGVTISHLDNNYWKSRYIGAKSVR</sequence>
<feature type="compositionally biased region" description="Low complexity" evidence="5">
    <location>
        <begin position="216"/>
        <end position="230"/>
    </location>
</feature>
<evidence type="ECO:0000256" key="4">
    <source>
        <dbReference type="ARBA" id="ARBA00022807"/>
    </source>
</evidence>
<name>A0ABS6GJP9_9BACI</name>
<dbReference type="Pfam" id="PF01471">
    <property type="entry name" value="PG_binding_1"/>
    <property type="match status" value="2"/>
</dbReference>
<protein>
    <submittedName>
        <fullName evidence="7">C40 family peptidase</fullName>
    </submittedName>
</protein>
<dbReference type="Gene3D" id="3.90.1720.10">
    <property type="entry name" value="endopeptidase domain like (from Nostoc punctiforme)"/>
    <property type="match status" value="1"/>
</dbReference>
<dbReference type="Proteomes" id="UP000812672">
    <property type="component" value="Unassembled WGS sequence"/>
</dbReference>
<keyword evidence="4" id="KW-0788">Thiol protease</keyword>
<comment type="caution">
    <text evidence="7">The sequence shown here is derived from an EMBL/GenBank/DDBJ whole genome shotgun (WGS) entry which is preliminary data.</text>
</comment>
<dbReference type="InterPro" id="IPR002477">
    <property type="entry name" value="Peptidoglycan-bd-like"/>
</dbReference>
<reference evidence="7 8" key="1">
    <citation type="journal article" date="2011" name="Int. J. Syst. Evol. Microbiol.">
        <title>Allobacillus halotolerans gen. nov., sp. nov. isolated from shrimp paste.</title>
        <authorList>
            <person name="Sheu S.Y."/>
            <person name="Arun A.B."/>
            <person name="Jiang S.R."/>
            <person name="Young C.C."/>
            <person name="Chen W.M."/>
        </authorList>
    </citation>
    <scope>NUCLEOTIDE SEQUENCE [LARGE SCALE GENOMIC DNA]</scope>
    <source>
        <strain evidence="7 8">LMG 24826</strain>
    </source>
</reference>
<dbReference type="InterPro" id="IPR036366">
    <property type="entry name" value="PGBDSf"/>
</dbReference>
<proteinExistence type="inferred from homology"/>
<evidence type="ECO:0000259" key="6">
    <source>
        <dbReference type="PROSITE" id="PS51935"/>
    </source>
</evidence>
<gene>
    <name evidence="7" type="ORF">KQ486_00390</name>
</gene>
<feature type="region of interest" description="Disordered" evidence="5">
    <location>
        <begin position="184"/>
        <end position="230"/>
    </location>
</feature>
<dbReference type="PANTHER" id="PTHR47053:SF1">
    <property type="entry name" value="MUREIN DD-ENDOPEPTIDASE MEPH-RELATED"/>
    <property type="match status" value="1"/>
</dbReference>
<comment type="similarity">
    <text evidence="1">Belongs to the peptidase C40 family.</text>
</comment>
<dbReference type="InterPro" id="IPR038765">
    <property type="entry name" value="Papain-like_cys_pep_sf"/>
</dbReference>
<dbReference type="Pfam" id="PF00877">
    <property type="entry name" value="NLPC_P60"/>
    <property type="match status" value="1"/>
</dbReference>
<organism evidence="7 8">
    <name type="scientific">Allobacillus halotolerans</name>
    <dbReference type="NCBI Taxonomy" id="570278"/>
    <lineage>
        <taxon>Bacteria</taxon>
        <taxon>Bacillati</taxon>
        <taxon>Bacillota</taxon>
        <taxon>Bacilli</taxon>
        <taxon>Bacillales</taxon>
        <taxon>Bacillaceae</taxon>
        <taxon>Allobacillus</taxon>
    </lineage>
</organism>
<dbReference type="PANTHER" id="PTHR47053">
    <property type="entry name" value="MUREIN DD-ENDOPEPTIDASE MEPH-RELATED"/>
    <property type="match status" value="1"/>
</dbReference>
<dbReference type="SUPFAM" id="SSF54001">
    <property type="entry name" value="Cysteine proteinases"/>
    <property type="match status" value="1"/>
</dbReference>
<keyword evidence="2" id="KW-0645">Protease</keyword>
<feature type="domain" description="NlpC/P60" evidence="6">
    <location>
        <begin position="224"/>
        <end position="343"/>
    </location>
</feature>
<dbReference type="InterPro" id="IPR036365">
    <property type="entry name" value="PGBD-like_sf"/>
</dbReference>
<dbReference type="EMBL" id="JAHLZF010000001">
    <property type="protein sequence ID" value="MBU6079469.1"/>
    <property type="molecule type" value="Genomic_DNA"/>
</dbReference>
<keyword evidence="3" id="KW-0378">Hydrolase</keyword>
<evidence type="ECO:0000256" key="5">
    <source>
        <dbReference type="SAM" id="MobiDB-lite"/>
    </source>
</evidence>
<accession>A0ABS6GJP9</accession>
<dbReference type="Gene3D" id="1.10.101.10">
    <property type="entry name" value="PGBD-like superfamily/PGBD"/>
    <property type="match status" value="2"/>
</dbReference>
<dbReference type="InterPro" id="IPR000064">
    <property type="entry name" value="NLP_P60_dom"/>
</dbReference>